<keyword evidence="8" id="KW-1185">Reference proteome</keyword>
<feature type="transmembrane region" description="Helical" evidence="5">
    <location>
        <begin position="148"/>
        <end position="172"/>
    </location>
</feature>
<evidence type="ECO:0000313" key="7">
    <source>
        <dbReference type="EMBL" id="GAA4389254.1"/>
    </source>
</evidence>
<feature type="domain" description="ABC-2 type transporter transmembrane" evidence="6">
    <location>
        <begin position="77"/>
        <end position="249"/>
    </location>
</feature>
<reference evidence="8" key="1">
    <citation type="journal article" date="2019" name="Int. J. Syst. Evol. Microbiol.">
        <title>The Global Catalogue of Microorganisms (GCM) 10K type strain sequencing project: providing services to taxonomists for standard genome sequencing and annotation.</title>
        <authorList>
            <consortium name="The Broad Institute Genomics Platform"/>
            <consortium name="The Broad Institute Genome Sequencing Center for Infectious Disease"/>
            <person name="Wu L."/>
            <person name="Ma J."/>
        </authorList>
    </citation>
    <scope>NUCLEOTIDE SEQUENCE [LARGE SCALE GENOMIC DNA]</scope>
    <source>
        <strain evidence="8">JCM 17808</strain>
    </source>
</reference>
<name>A0ABP8JEA4_9MICO</name>
<feature type="transmembrane region" description="Helical" evidence="5">
    <location>
        <begin position="179"/>
        <end position="200"/>
    </location>
</feature>
<sequence>MTEPATTPSSPASPASRRILAQAGFEARSILRNGEQLLLSLVLPIIVLLGLSLTGILDVLGLGIGGHSPVAVATSGVLGLAIASTAFTGQAISTGFDRRYGVLRQLATTPLGTTGLIWGKLLAVLLVVAVQFALLGGIALVLGITAPVAHLAVVVAGLLGTAVMLTWGLVLAGTLRAEATLALANLLWVLMASVGGLVVAHDGLWGRLVSWTPSGALGDAMRSAVLDGAIDLRACAVMLAWTLLGLLAARRFFDFDGR</sequence>
<proteinExistence type="predicted"/>
<keyword evidence="4 5" id="KW-0472">Membrane</keyword>
<evidence type="ECO:0000256" key="5">
    <source>
        <dbReference type="SAM" id="Phobius"/>
    </source>
</evidence>
<comment type="subcellular location">
    <subcellularLocation>
        <location evidence="1">Membrane</location>
        <topology evidence="1">Multi-pass membrane protein</topology>
    </subcellularLocation>
</comment>
<evidence type="ECO:0000256" key="4">
    <source>
        <dbReference type="ARBA" id="ARBA00023136"/>
    </source>
</evidence>
<evidence type="ECO:0000256" key="1">
    <source>
        <dbReference type="ARBA" id="ARBA00004141"/>
    </source>
</evidence>
<evidence type="ECO:0000256" key="3">
    <source>
        <dbReference type="ARBA" id="ARBA00022989"/>
    </source>
</evidence>
<feature type="transmembrane region" description="Helical" evidence="5">
    <location>
        <begin position="230"/>
        <end position="249"/>
    </location>
</feature>
<comment type="caution">
    <text evidence="7">The sequence shown here is derived from an EMBL/GenBank/DDBJ whole genome shotgun (WGS) entry which is preliminary data.</text>
</comment>
<keyword evidence="2 5" id="KW-0812">Transmembrane</keyword>
<gene>
    <name evidence="7" type="ORF">GCM10023167_14860</name>
</gene>
<dbReference type="RefSeq" id="WP_247424773.1">
    <property type="nucleotide sequence ID" value="NZ_BAABGL010000006.1"/>
</dbReference>
<accession>A0ABP8JEA4</accession>
<dbReference type="PANTHER" id="PTHR43229:SF2">
    <property type="entry name" value="NODULATION PROTEIN J"/>
    <property type="match status" value="1"/>
</dbReference>
<dbReference type="EMBL" id="BAABGL010000006">
    <property type="protein sequence ID" value="GAA4389254.1"/>
    <property type="molecule type" value="Genomic_DNA"/>
</dbReference>
<evidence type="ECO:0000313" key="8">
    <source>
        <dbReference type="Proteomes" id="UP001500642"/>
    </source>
</evidence>
<feature type="transmembrane region" description="Helical" evidence="5">
    <location>
        <begin position="37"/>
        <end position="64"/>
    </location>
</feature>
<dbReference type="InterPro" id="IPR051784">
    <property type="entry name" value="Nod_factor_ABC_transporter"/>
</dbReference>
<feature type="transmembrane region" description="Helical" evidence="5">
    <location>
        <begin position="117"/>
        <end position="142"/>
    </location>
</feature>
<dbReference type="PANTHER" id="PTHR43229">
    <property type="entry name" value="NODULATION PROTEIN J"/>
    <property type="match status" value="1"/>
</dbReference>
<evidence type="ECO:0000259" key="6">
    <source>
        <dbReference type="Pfam" id="PF12698"/>
    </source>
</evidence>
<evidence type="ECO:0000256" key="2">
    <source>
        <dbReference type="ARBA" id="ARBA00022692"/>
    </source>
</evidence>
<dbReference type="InterPro" id="IPR013525">
    <property type="entry name" value="ABC2_TM"/>
</dbReference>
<keyword evidence="3 5" id="KW-1133">Transmembrane helix</keyword>
<dbReference type="Proteomes" id="UP001500642">
    <property type="component" value="Unassembled WGS sequence"/>
</dbReference>
<organism evidence="7 8">
    <name type="scientific">Brevibacterium pityocampae</name>
    <dbReference type="NCBI Taxonomy" id="506594"/>
    <lineage>
        <taxon>Bacteria</taxon>
        <taxon>Bacillati</taxon>
        <taxon>Actinomycetota</taxon>
        <taxon>Actinomycetes</taxon>
        <taxon>Micrococcales</taxon>
        <taxon>Brevibacteriaceae</taxon>
        <taxon>Brevibacterium</taxon>
    </lineage>
</organism>
<feature type="transmembrane region" description="Helical" evidence="5">
    <location>
        <begin position="70"/>
        <end position="96"/>
    </location>
</feature>
<protein>
    <submittedName>
        <fullName evidence="7">ABC transporter permease</fullName>
    </submittedName>
</protein>
<dbReference type="Pfam" id="PF12698">
    <property type="entry name" value="ABC2_membrane_3"/>
    <property type="match status" value="1"/>
</dbReference>